<dbReference type="Pfam" id="PF04126">
    <property type="entry name" value="Cyclophil_like"/>
    <property type="match status" value="1"/>
</dbReference>
<evidence type="ECO:0000313" key="3">
    <source>
        <dbReference type="Proteomes" id="UP001250932"/>
    </source>
</evidence>
<sequence>MELEKKRVKISIGGITVEAELKATRTAIGIYEALPIEAALNQWGEEFYCNIPGVKDHRETATTNVKVGDVAFWGLGGMFAVFFGRTPMSIGEDPVPADRVNVVGRLIDDPQILRQVVGATMMKVEKAS</sequence>
<dbReference type="Proteomes" id="UP001250932">
    <property type="component" value="Unassembled WGS sequence"/>
</dbReference>
<accession>A0ABU3K4S0</accession>
<evidence type="ECO:0000259" key="1">
    <source>
        <dbReference type="Pfam" id="PF04126"/>
    </source>
</evidence>
<feature type="domain" description="Cyclophilin TM1367-like" evidence="1">
    <location>
        <begin position="6"/>
        <end position="124"/>
    </location>
</feature>
<name>A0ABU3K4S0_9BACT</name>
<evidence type="ECO:0000313" key="2">
    <source>
        <dbReference type="EMBL" id="MDT7041376.1"/>
    </source>
</evidence>
<reference evidence="2 3" key="1">
    <citation type="journal article" date="2023" name="ISME J.">
        <title>Cultivation and genomic characterization of novel and ubiquitous marine nitrite-oxidizing bacteria from the Nitrospirales.</title>
        <authorList>
            <person name="Mueller A.J."/>
            <person name="Daebeler A."/>
            <person name="Herbold C.W."/>
            <person name="Kirkegaard R.H."/>
            <person name="Daims H."/>
        </authorList>
    </citation>
    <scope>NUCLEOTIDE SEQUENCE [LARGE SCALE GENOMIC DNA]</scope>
    <source>
        <strain evidence="2 3">EB</strain>
    </source>
</reference>
<proteinExistence type="predicted"/>
<dbReference type="RefSeq" id="WP_313831730.1">
    <property type="nucleotide sequence ID" value="NZ_JAQOUE010000001.1"/>
</dbReference>
<organism evidence="2 3">
    <name type="scientific">Candidatus Nitronereus thalassa</name>
    <dbReference type="NCBI Taxonomy" id="3020898"/>
    <lineage>
        <taxon>Bacteria</taxon>
        <taxon>Pseudomonadati</taxon>
        <taxon>Nitrospirota</taxon>
        <taxon>Nitrospiria</taxon>
        <taxon>Nitrospirales</taxon>
        <taxon>Nitrospiraceae</taxon>
        <taxon>Candidatus Nitronereus</taxon>
    </lineage>
</organism>
<dbReference type="InterPro" id="IPR025658">
    <property type="entry name" value="Cyclophilin_TM1367"/>
</dbReference>
<gene>
    <name evidence="2" type="ORF">PPG34_03385</name>
</gene>
<keyword evidence="3" id="KW-1185">Reference proteome</keyword>
<dbReference type="SUPFAM" id="SSF50891">
    <property type="entry name" value="Cyclophilin-like"/>
    <property type="match status" value="1"/>
</dbReference>
<comment type="caution">
    <text evidence="2">The sequence shown here is derived from an EMBL/GenBank/DDBJ whole genome shotgun (WGS) entry which is preliminary data.</text>
</comment>
<dbReference type="EMBL" id="JAQOUE010000001">
    <property type="protein sequence ID" value="MDT7041376.1"/>
    <property type="molecule type" value="Genomic_DNA"/>
</dbReference>
<protein>
    <submittedName>
        <fullName evidence="2">Cyclophilin-like fold protein</fullName>
    </submittedName>
</protein>
<dbReference type="InterPro" id="IPR029000">
    <property type="entry name" value="Cyclophilin-like_dom_sf"/>
</dbReference>
<dbReference type="Gene3D" id="2.40.100.20">
    <property type="match status" value="1"/>
</dbReference>